<protein>
    <submittedName>
        <fullName evidence="2">Uncharacterized protein</fullName>
    </submittedName>
</protein>
<accession>A0ABV3RJ38</accession>
<name>A0ABV3RJ38_9RHOB</name>
<keyword evidence="3" id="KW-1185">Reference proteome</keyword>
<dbReference type="Proteomes" id="UP001556098">
    <property type="component" value="Unassembled WGS sequence"/>
</dbReference>
<evidence type="ECO:0000313" key="2">
    <source>
        <dbReference type="EMBL" id="MEW9918647.1"/>
    </source>
</evidence>
<proteinExistence type="predicted"/>
<sequence>MSARFPILLFLLLGLQGLDVLVHVATGQFEPLRVASNSVIAIGAILFTSATRGRTTVALGAGLAYIALNALFLVQHGIVNPDTGAVRLPLFGFVLGSLVLLVWLVQRLKAQGIKDG</sequence>
<keyword evidence="1" id="KW-0812">Transmembrane</keyword>
<feature type="transmembrane region" description="Helical" evidence="1">
    <location>
        <begin position="34"/>
        <end position="50"/>
    </location>
</feature>
<evidence type="ECO:0000256" key="1">
    <source>
        <dbReference type="SAM" id="Phobius"/>
    </source>
</evidence>
<organism evidence="2 3">
    <name type="scientific">Sulfitobacter sediminis</name>
    <dbReference type="NCBI Taxonomy" id="3234186"/>
    <lineage>
        <taxon>Bacteria</taxon>
        <taxon>Pseudomonadati</taxon>
        <taxon>Pseudomonadota</taxon>
        <taxon>Alphaproteobacteria</taxon>
        <taxon>Rhodobacterales</taxon>
        <taxon>Roseobacteraceae</taxon>
        <taxon>Sulfitobacter</taxon>
    </lineage>
</organism>
<reference evidence="2 3" key="1">
    <citation type="submission" date="2024-07" db="EMBL/GenBank/DDBJ databases">
        <title>Marimonas sp.nov., isolated from tidal-flat sediment.</title>
        <authorList>
            <person name="Jayan J.N."/>
            <person name="Lee S.S."/>
        </authorList>
    </citation>
    <scope>NUCLEOTIDE SEQUENCE [LARGE SCALE GENOMIC DNA]</scope>
    <source>
        <strain evidence="2 3">MJW-29</strain>
    </source>
</reference>
<evidence type="ECO:0000313" key="3">
    <source>
        <dbReference type="Proteomes" id="UP001556098"/>
    </source>
</evidence>
<feature type="transmembrane region" description="Helical" evidence="1">
    <location>
        <begin position="84"/>
        <end position="105"/>
    </location>
</feature>
<keyword evidence="1" id="KW-0472">Membrane</keyword>
<comment type="caution">
    <text evidence="2">The sequence shown here is derived from an EMBL/GenBank/DDBJ whole genome shotgun (WGS) entry which is preliminary data.</text>
</comment>
<keyword evidence="1" id="KW-1133">Transmembrane helix</keyword>
<feature type="transmembrane region" description="Helical" evidence="1">
    <location>
        <begin position="57"/>
        <end position="78"/>
    </location>
</feature>
<gene>
    <name evidence="2" type="ORF">AB2B41_03475</name>
</gene>
<dbReference type="EMBL" id="JBFNXX010000002">
    <property type="protein sequence ID" value="MEW9918647.1"/>
    <property type="molecule type" value="Genomic_DNA"/>
</dbReference>
<dbReference type="RefSeq" id="WP_367876350.1">
    <property type="nucleotide sequence ID" value="NZ_JBFNXX010000002.1"/>
</dbReference>